<dbReference type="KEGG" id="ghi:107898334"/>
<reference evidence="7" key="1">
    <citation type="journal article" date="2020" name="Nat. Genet.">
        <title>Genomic diversifications of five Gossypium allopolyploid species and their impact on cotton improvement.</title>
        <authorList>
            <person name="Chen Z.J."/>
            <person name="Sreedasyam A."/>
            <person name="Ando A."/>
            <person name="Song Q."/>
            <person name="De Santiago L.M."/>
            <person name="Hulse-Kemp A.M."/>
            <person name="Ding M."/>
            <person name="Ye W."/>
            <person name="Kirkbride R.C."/>
            <person name="Jenkins J."/>
            <person name="Plott C."/>
            <person name="Lovell J."/>
            <person name="Lin Y.M."/>
            <person name="Vaughn R."/>
            <person name="Liu B."/>
            <person name="Simpson S."/>
            <person name="Scheffler B.E."/>
            <person name="Wen L."/>
            <person name="Saski C.A."/>
            <person name="Grover C.E."/>
            <person name="Hu G."/>
            <person name="Conover J.L."/>
            <person name="Carlson J.W."/>
            <person name="Shu S."/>
            <person name="Boston L.B."/>
            <person name="Williams M."/>
            <person name="Peterson D.G."/>
            <person name="McGee K."/>
            <person name="Jones D.C."/>
            <person name="Wendel J.F."/>
            <person name="Stelly D.M."/>
            <person name="Grimwood J."/>
            <person name="Schmutz J."/>
        </authorList>
    </citation>
    <scope>NUCLEOTIDE SEQUENCE [LARGE SCALE GENOMIC DNA]</scope>
    <source>
        <strain evidence="7">cv. TM-1</strain>
    </source>
</reference>
<evidence type="ECO:0000256" key="4">
    <source>
        <dbReference type="ARBA" id="ARBA00023163"/>
    </source>
</evidence>
<evidence type="ECO:0000313" key="7">
    <source>
        <dbReference type="Proteomes" id="UP000818029"/>
    </source>
</evidence>
<feature type="domain" description="TF-B3" evidence="6">
    <location>
        <begin position="7"/>
        <end position="107"/>
    </location>
</feature>
<evidence type="ECO:0000256" key="3">
    <source>
        <dbReference type="ARBA" id="ARBA00023125"/>
    </source>
</evidence>
<dbReference type="Proteomes" id="UP000818029">
    <property type="component" value="Chromosome D04"/>
</dbReference>
<evidence type="ECO:0000259" key="6">
    <source>
        <dbReference type="PROSITE" id="PS50863"/>
    </source>
</evidence>
<name>A0A1U8IMJ3_GOSHI</name>
<evidence type="ECO:0000313" key="8">
    <source>
        <dbReference type="RefSeq" id="XP_016679336.1"/>
    </source>
</evidence>
<dbReference type="Pfam" id="PF02362">
    <property type="entry name" value="B3"/>
    <property type="match status" value="1"/>
</dbReference>
<dbReference type="AlphaFoldDB" id="A0A1U8IMJ3"/>
<proteinExistence type="predicted"/>
<dbReference type="RefSeq" id="XP_016679336.1">
    <property type="nucleotide sequence ID" value="XM_016823847.2"/>
</dbReference>
<dbReference type="InterPro" id="IPR015300">
    <property type="entry name" value="DNA-bd_pseudobarrel_sf"/>
</dbReference>
<dbReference type="InterPro" id="IPR003340">
    <property type="entry name" value="B3_DNA-bd"/>
</dbReference>
<evidence type="ECO:0000256" key="1">
    <source>
        <dbReference type="ARBA" id="ARBA00004123"/>
    </source>
</evidence>
<keyword evidence="3" id="KW-0238">DNA-binding</keyword>
<dbReference type="SUPFAM" id="SSF101936">
    <property type="entry name" value="DNA-binding pseudobarrel domain"/>
    <property type="match status" value="1"/>
</dbReference>
<reference evidence="8" key="2">
    <citation type="submission" date="2025-08" db="UniProtKB">
        <authorList>
            <consortium name="RefSeq"/>
        </authorList>
    </citation>
    <scope>IDENTIFICATION</scope>
</reference>
<dbReference type="SMART" id="SM01019">
    <property type="entry name" value="B3"/>
    <property type="match status" value="1"/>
</dbReference>
<evidence type="ECO:0000256" key="2">
    <source>
        <dbReference type="ARBA" id="ARBA00023015"/>
    </source>
</evidence>
<gene>
    <name evidence="8" type="primary">LOC107898334</name>
</gene>
<dbReference type="OrthoDB" id="940717at2759"/>
<dbReference type="PaxDb" id="3635-A0A1U8IMJ3"/>
<dbReference type="CDD" id="cd10017">
    <property type="entry name" value="B3_DNA"/>
    <property type="match status" value="1"/>
</dbReference>
<dbReference type="OMA" id="GEACPEI"/>
<evidence type="ECO:0000256" key="5">
    <source>
        <dbReference type="ARBA" id="ARBA00023242"/>
    </source>
</evidence>
<organism evidence="7 8">
    <name type="scientific">Gossypium hirsutum</name>
    <name type="common">Upland cotton</name>
    <name type="synonym">Gossypium mexicanum</name>
    <dbReference type="NCBI Taxonomy" id="3635"/>
    <lineage>
        <taxon>Eukaryota</taxon>
        <taxon>Viridiplantae</taxon>
        <taxon>Streptophyta</taxon>
        <taxon>Embryophyta</taxon>
        <taxon>Tracheophyta</taxon>
        <taxon>Spermatophyta</taxon>
        <taxon>Magnoliopsida</taxon>
        <taxon>eudicotyledons</taxon>
        <taxon>Gunneridae</taxon>
        <taxon>Pentapetalae</taxon>
        <taxon>rosids</taxon>
        <taxon>malvids</taxon>
        <taxon>Malvales</taxon>
        <taxon>Malvaceae</taxon>
        <taxon>Malvoideae</taxon>
        <taxon>Gossypium</taxon>
    </lineage>
</organism>
<dbReference type="Gene3D" id="2.40.330.10">
    <property type="entry name" value="DNA-binding pseudobarrel domain"/>
    <property type="match status" value="1"/>
</dbReference>
<protein>
    <recommendedName>
        <fullName evidence="6">TF-B3 domain-containing protein</fullName>
    </recommendedName>
</protein>
<keyword evidence="7" id="KW-1185">Reference proteome</keyword>
<keyword evidence="5" id="KW-0539">Nucleus</keyword>
<comment type="subcellular location">
    <subcellularLocation>
        <location evidence="1">Nucleus</location>
    </subcellularLocation>
</comment>
<dbReference type="GO" id="GO:0005634">
    <property type="term" value="C:nucleus"/>
    <property type="evidence" value="ECO:0007669"/>
    <property type="project" value="UniProtKB-SubCell"/>
</dbReference>
<accession>A0A1U8IMJ3</accession>
<dbReference type="GO" id="GO:0003677">
    <property type="term" value="F:DNA binding"/>
    <property type="evidence" value="ECO:0007669"/>
    <property type="project" value="UniProtKB-KW"/>
</dbReference>
<dbReference type="PROSITE" id="PS50863">
    <property type="entry name" value="B3"/>
    <property type="match status" value="1"/>
</dbReference>
<dbReference type="SMR" id="A0A1U8IMJ3"/>
<keyword evidence="4" id="KW-0804">Transcription</keyword>
<dbReference type="GeneID" id="107898334"/>
<sequence length="251" mass="28133">MAAHSGIIFFKELTDTDVKKRLVVPKEYQDFFLPSYGRLPAKIKLMYDGKIWEVKCTVRKKGYLKPVLSVGWKKFVVVNELKVGDRITMYKDEDGFSHYMVEVEKPPASNQHGTLPDSPALSFIHHKPDETTLKYRKEVPEDLAGAHHQPDIAPMNIPVNAWQWPSIGMFGTNMSNERADHFSLMTYGSGTSAAGGIGEACPEIITDHHQDLSLDLVRRQPGTIPPPYVGEVKLDLTLAPTQCGESQRITN</sequence>
<keyword evidence="2" id="KW-0805">Transcription regulation</keyword>